<dbReference type="Proteomes" id="UP000280696">
    <property type="component" value="Unassembled WGS sequence"/>
</dbReference>
<organism evidence="1 2">
    <name type="scientific">Parablautia intestinalis</name>
    <dbReference type="NCBI Taxonomy" id="2320100"/>
    <lineage>
        <taxon>Bacteria</taxon>
        <taxon>Bacillati</taxon>
        <taxon>Bacillota</taxon>
        <taxon>Clostridia</taxon>
        <taxon>Lachnospirales</taxon>
        <taxon>Lachnospiraceae</taxon>
        <taxon>Parablautia</taxon>
    </lineage>
</organism>
<dbReference type="InterPro" id="IPR045591">
    <property type="entry name" value="DUF6462"/>
</dbReference>
<dbReference type="Pfam" id="PF20063">
    <property type="entry name" value="DUF6462"/>
    <property type="match status" value="1"/>
</dbReference>
<gene>
    <name evidence="1" type="ORF">D7V94_13840</name>
</gene>
<dbReference type="RefSeq" id="WP_120470746.1">
    <property type="nucleotide sequence ID" value="NZ_RAYQ01000014.1"/>
</dbReference>
<reference evidence="1 2" key="1">
    <citation type="submission" date="2018-09" db="EMBL/GenBank/DDBJ databases">
        <title>Murine metabolic-syndrome-specific gut microbial biobank.</title>
        <authorList>
            <person name="Liu C."/>
        </authorList>
    </citation>
    <scope>NUCLEOTIDE SEQUENCE [LARGE SCALE GENOMIC DNA]</scope>
    <source>
        <strain evidence="1 2">0.1xD8-82</strain>
    </source>
</reference>
<sequence length="65" mass="7474">MRKTTESQLELKHRMLISTADLQELLSCGRSTTVKIGTEAGAKVQIGKRVLWNREKIQKYLNERS</sequence>
<protein>
    <recommendedName>
        <fullName evidence="3">DNA-binding protein</fullName>
    </recommendedName>
</protein>
<dbReference type="EMBL" id="RAYQ01000014">
    <property type="protein sequence ID" value="RKI90548.1"/>
    <property type="molecule type" value="Genomic_DNA"/>
</dbReference>
<proteinExistence type="predicted"/>
<evidence type="ECO:0000313" key="2">
    <source>
        <dbReference type="Proteomes" id="UP000280696"/>
    </source>
</evidence>
<dbReference type="AlphaFoldDB" id="A0A3A9AGZ2"/>
<keyword evidence="2" id="KW-1185">Reference proteome</keyword>
<evidence type="ECO:0000313" key="1">
    <source>
        <dbReference type="EMBL" id="RKI90548.1"/>
    </source>
</evidence>
<comment type="caution">
    <text evidence="1">The sequence shown here is derived from an EMBL/GenBank/DDBJ whole genome shotgun (WGS) entry which is preliminary data.</text>
</comment>
<dbReference type="OrthoDB" id="1855474at2"/>
<name>A0A3A9AGZ2_9FIRM</name>
<evidence type="ECO:0008006" key="3">
    <source>
        <dbReference type="Google" id="ProtNLM"/>
    </source>
</evidence>
<accession>A0A3A9AGZ2</accession>